<dbReference type="PANTHER" id="PTHR24006">
    <property type="entry name" value="UBIQUITIN CARBOXYL-TERMINAL HYDROLASE"/>
    <property type="match status" value="1"/>
</dbReference>
<dbReference type="AlphaFoldDB" id="A0AAW2H9W2"/>
<dbReference type="PROSITE" id="PS00972">
    <property type="entry name" value="USP_1"/>
    <property type="match status" value="1"/>
</dbReference>
<dbReference type="Gene3D" id="3.90.70.10">
    <property type="entry name" value="Cysteine proteinases"/>
    <property type="match status" value="1"/>
</dbReference>
<protein>
    <recommendedName>
        <fullName evidence="3">USP domain-containing protein</fullName>
    </recommendedName>
</protein>
<dbReference type="SUPFAM" id="SSF48371">
    <property type="entry name" value="ARM repeat"/>
    <property type="match status" value="1"/>
</dbReference>
<dbReference type="GO" id="GO:0016579">
    <property type="term" value="P:protein deubiquitination"/>
    <property type="evidence" value="ECO:0007669"/>
    <property type="project" value="InterPro"/>
</dbReference>
<gene>
    <name evidence="4" type="ORF">PYX00_009111</name>
</gene>
<evidence type="ECO:0000313" key="4">
    <source>
        <dbReference type="EMBL" id="KAL0266618.1"/>
    </source>
</evidence>
<dbReference type="InterPro" id="IPR001394">
    <property type="entry name" value="Peptidase_C19_UCH"/>
</dbReference>
<dbReference type="GO" id="GO:0004843">
    <property type="term" value="F:cysteine-type deubiquitinase activity"/>
    <property type="evidence" value="ECO:0007669"/>
    <property type="project" value="InterPro"/>
</dbReference>
<accession>A0AAW2H9W2</accession>
<feature type="domain" description="USP" evidence="3">
    <location>
        <begin position="297"/>
        <end position="631"/>
    </location>
</feature>
<dbReference type="InterPro" id="IPR038765">
    <property type="entry name" value="Papain-like_cys_pep_sf"/>
</dbReference>
<organism evidence="4">
    <name type="scientific">Menopon gallinae</name>
    <name type="common">poultry shaft louse</name>
    <dbReference type="NCBI Taxonomy" id="328185"/>
    <lineage>
        <taxon>Eukaryota</taxon>
        <taxon>Metazoa</taxon>
        <taxon>Ecdysozoa</taxon>
        <taxon>Arthropoda</taxon>
        <taxon>Hexapoda</taxon>
        <taxon>Insecta</taxon>
        <taxon>Pterygota</taxon>
        <taxon>Neoptera</taxon>
        <taxon>Paraneoptera</taxon>
        <taxon>Psocodea</taxon>
        <taxon>Troctomorpha</taxon>
        <taxon>Phthiraptera</taxon>
        <taxon>Amblycera</taxon>
        <taxon>Menoponidae</taxon>
        <taxon>Menopon</taxon>
    </lineage>
</organism>
<evidence type="ECO:0000259" key="3">
    <source>
        <dbReference type="PROSITE" id="PS50235"/>
    </source>
</evidence>
<evidence type="ECO:0000256" key="1">
    <source>
        <dbReference type="ARBA" id="ARBA00009085"/>
    </source>
</evidence>
<dbReference type="PROSITE" id="PS50235">
    <property type="entry name" value="USP_3"/>
    <property type="match status" value="1"/>
</dbReference>
<proteinExistence type="inferred from homology"/>
<dbReference type="Pfam" id="PF21246">
    <property type="entry name" value="Usp38-like_N"/>
    <property type="match status" value="1"/>
</dbReference>
<comment type="similarity">
    <text evidence="1">Belongs to the peptidase C19 family.</text>
</comment>
<dbReference type="InterPro" id="IPR028889">
    <property type="entry name" value="USP"/>
</dbReference>
<name>A0AAW2H9W2_9NEOP</name>
<dbReference type="Pfam" id="PF00443">
    <property type="entry name" value="UCH"/>
    <property type="match status" value="1"/>
</dbReference>
<feature type="region of interest" description="Disordered" evidence="2">
    <location>
        <begin position="656"/>
        <end position="696"/>
    </location>
</feature>
<dbReference type="EMBL" id="JARGDH010000005">
    <property type="protein sequence ID" value="KAL0266618.1"/>
    <property type="molecule type" value="Genomic_DNA"/>
</dbReference>
<dbReference type="InterPro" id="IPR018200">
    <property type="entry name" value="USP_CS"/>
</dbReference>
<dbReference type="GO" id="GO:0005634">
    <property type="term" value="C:nucleus"/>
    <property type="evidence" value="ECO:0007669"/>
    <property type="project" value="TreeGrafter"/>
</dbReference>
<dbReference type="InterPro" id="IPR049407">
    <property type="entry name" value="Usp38-like_N"/>
</dbReference>
<dbReference type="GO" id="GO:0005829">
    <property type="term" value="C:cytosol"/>
    <property type="evidence" value="ECO:0007669"/>
    <property type="project" value="TreeGrafter"/>
</dbReference>
<reference evidence="4" key="1">
    <citation type="journal article" date="2024" name="Gigascience">
        <title>Chromosome-level genome of the poultry shaft louse Menopon gallinae provides insight into the host-switching and adaptive evolution of parasitic lice.</title>
        <authorList>
            <person name="Xu Y."/>
            <person name="Ma L."/>
            <person name="Liu S."/>
            <person name="Liang Y."/>
            <person name="Liu Q."/>
            <person name="He Z."/>
            <person name="Tian L."/>
            <person name="Duan Y."/>
            <person name="Cai W."/>
            <person name="Li H."/>
            <person name="Song F."/>
        </authorList>
    </citation>
    <scope>NUCLEOTIDE SEQUENCE</scope>
    <source>
        <strain evidence="4">Cailab_2023a</strain>
    </source>
</reference>
<sequence>MTEERLEPAESQNRAVHIVHILIHFTPKDPSGLATWFEQIEFLQNLLSKSWQDDKSGKVMVECLTVLYDVIALNQSPVSPAVWSVLELVEEEKIHDIVEGILNDPNKNEDSKVQNALIAIIEGLCMYGPRARRLQDWALAIIQGLEMRKNFEILISVAECTIVTLISRLLIPLFRPLVYPFLRLFLYSVPTPDVFYKIVDHVPPVVTEFKKEIDNEETKHYLTDFLGLLKELLQRYPTKPSLEAKYSAINKLVTWCYEEPFKPDSLILWDLDKSRIHDWTLQPASYDFDAPLHMPYKGLINLGNTCFMNSVLQILFMTTRFRSDILLKETDPSERAAIDLQQLFAFMQESNRPVLVPNGVLDSTLPPTFRGGHQQDSSEYLIYLLDTLHENENKIIRRNRQSNSPQKNSSGKKMDGNGDFEEGAATSVKQQSDDSENTIVERLFGGVTTSTTVCSFCNRSFPKNDSFRDLHLSLPDDYKSCDLQELINVSLQPEELCSDNMYDCSSCGTKRNATRTQTIIKAPEHLILTLKLFRFDPVRKQRLKLHSRLKSAKTIELPVYNSSQLETKVVMYDIKGVVLHSGGSLDGGHYFSSAVDPSGQWYIFNDSVVSVAKCEWSGSGGTPYILVLRQSNLNDPPKRALPNNLQLLVNRDNQKYSADRRYRNRMPEKRRDYDDDYDDMPPSNGSLGGPGPPLVF</sequence>
<feature type="region of interest" description="Disordered" evidence="2">
    <location>
        <begin position="396"/>
        <end position="434"/>
    </location>
</feature>
<dbReference type="InterPro" id="IPR016024">
    <property type="entry name" value="ARM-type_fold"/>
</dbReference>
<evidence type="ECO:0000256" key="2">
    <source>
        <dbReference type="SAM" id="MobiDB-lite"/>
    </source>
</evidence>
<feature type="compositionally biased region" description="Polar residues" evidence="2">
    <location>
        <begin position="401"/>
        <end position="411"/>
    </location>
</feature>
<dbReference type="InterPro" id="IPR050164">
    <property type="entry name" value="Peptidase_C19"/>
</dbReference>
<comment type="caution">
    <text evidence="4">The sequence shown here is derived from an EMBL/GenBank/DDBJ whole genome shotgun (WGS) entry which is preliminary data.</text>
</comment>
<feature type="compositionally biased region" description="Basic and acidic residues" evidence="2">
    <location>
        <begin position="656"/>
        <end position="673"/>
    </location>
</feature>
<dbReference type="SUPFAM" id="SSF54001">
    <property type="entry name" value="Cysteine proteinases"/>
    <property type="match status" value="1"/>
</dbReference>
<dbReference type="PANTHER" id="PTHR24006:SF908">
    <property type="entry name" value="DEUBIQUITINATING APOPTOTIC INHIBITOR, ISOFORM A"/>
    <property type="match status" value="1"/>
</dbReference>